<dbReference type="OrthoDB" id="424551at2759"/>
<dbReference type="PROSITE" id="PS51186">
    <property type="entry name" value="GNAT"/>
    <property type="match status" value="1"/>
</dbReference>
<name>A0A507DZZ5_9FUNG</name>
<evidence type="ECO:0000256" key="7">
    <source>
        <dbReference type="ARBA" id="ARBA00022679"/>
    </source>
</evidence>
<comment type="subcellular location">
    <subcellularLocation>
        <location evidence="2">Cytoplasm</location>
    </subcellularLocation>
    <subcellularLocation>
        <location evidence="1">Nucleus</location>
    </subcellularLocation>
</comment>
<accession>A0A507DZZ5</accession>
<evidence type="ECO:0000313" key="13">
    <source>
        <dbReference type="EMBL" id="TPX56675.1"/>
    </source>
</evidence>
<keyword evidence="6" id="KW-0963">Cytoplasm</keyword>
<evidence type="ECO:0000256" key="4">
    <source>
        <dbReference type="ARBA" id="ARBA00012950"/>
    </source>
</evidence>
<dbReference type="InterPro" id="IPR016181">
    <property type="entry name" value="Acyl_CoA_acyltransferase"/>
</dbReference>
<dbReference type="AlphaFoldDB" id="A0A507DZZ5"/>
<evidence type="ECO:0000256" key="8">
    <source>
        <dbReference type="ARBA" id="ARBA00023242"/>
    </source>
</evidence>
<dbReference type="GO" id="GO:0005634">
    <property type="term" value="C:nucleus"/>
    <property type="evidence" value="ECO:0007669"/>
    <property type="project" value="UniProtKB-SubCell"/>
</dbReference>
<keyword evidence="9" id="KW-0012">Acyltransferase</keyword>
<evidence type="ECO:0000256" key="11">
    <source>
        <dbReference type="ARBA" id="ARBA00049524"/>
    </source>
</evidence>
<protein>
    <recommendedName>
        <fullName evidence="5">N-alpha-acetyltransferase 40</fullName>
        <ecNumber evidence="4">2.3.1.257</ecNumber>
    </recommendedName>
</protein>
<evidence type="ECO:0000256" key="3">
    <source>
        <dbReference type="ARBA" id="ARBA00008870"/>
    </source>
</evidence>
<proteinExistence type="inferred from homology"/>
<dbReference type="Pfam" id="PF00583">
    <property type="entry name" value="Acetyltransf_1"/>
    <property type="match status" value="1"/>
</dbReference>
<organism evidence="13 14">
    <name type="scientific">Chytriomyces confervae</name>
    <dbReference type="NCBI Taxonomy" id="246404"/>
    <lineage>
        <taxon>Eukaryota</taxon>
        <taxon>Fungi</taxon>
        <taxon>Fungi incertae sedis</taxon>
        <taxon>Chytridiomycota</taxon>
        <taxon>Chytridiomycota incertae sedis</taxon>
        <taxon>Chytridiomycetes</taxon>
        <taxon>Chytridiales</taxon>
        <taxon>Chytriomycetaceae</taxon>
        <taxon>Chytriomyces</taxon>
    </lineage>
</organism>
<dbReference type="GO" id="GO:1990189">
    <property type="term" value="F:protein N-terminal-serine acetyltransferase activity"/>
    <property type="evidence" value="ECO:0007669"/>
    <property type="project" value="UniProtKB-EC"/>
</dbReference>
<evidence type="ECO:0000256" key="9">
    <source>
        <dbReference type="ARBA" id="ARBA00023315"/>
    </source>
</evidence>
<dbReference type="PANTHER" id="PTHR20531">
    <property type="entry name" value="N-ALPHA-ACETYLTRANSFERASE 40"/>
    <property type="match status" value="1"/>
</dbReference>
<evidence type="ECO:0000256" key="10">
    <source>
        <dbReference type="ARBA" id="ARBA00047821"/>
    </source>
</evidence>
<evidence type="ECO:0000259" key="12">
    <source>
        <dbReference type="PROSITE" id="PS51186"/>
    </source>
</evidence>
<dbReference type="EMBL" id="QEAP01000794">
    <property type="protein sequence ID" value="TPX56675.1"/>
    <property type="molecule type" value="Genomic_DNA"/>
</dbReference>
<dbReference type="InterPro" id="IPR039949">
    <property type="entry name" value="NAA40"/>
</dbReference>
<dbReference type="STRING" id="246404.A0A507DZZ5"/>
<evidence type="ECO:0000256" key="6">
    <source>
        <dbReference type="ARBA" id="ARBA00022490"/>
    </source>
</evidence>
<keyword evidence="7" id="KW-0808">Transferase</keyword>
<dbReference type="PANTHER" id="PTHR20531:SF1">
    <property type="entry name" value="N-ALPHA-ACETYLTRANSFERASE 40"/>
    <property type="match status" value="1"/>
</dbReference>
<dbReference type="InterPro" id="IPR000182">
    <property type="entry name" value="GNAT_dom"/>
</dbReference>
<dbReference type="EC" id="2.3.1.257" evidence="4"/>
<dbReference type="Proteomes" id="UP000320333">
    <property type="component" value="Unassembled WGS sequence"/>
</dbReference>
<evidence type="ECO:0000256" key="2">
    <source>
        <dbReference type="ARBA" id="ARBA00004496"/>
    </source>
</evidence>
<comment type="catalytic activity">
    <reaction evidence="10">
        <text>N-terminal L-seryl-[histone H2A] + acetyl-CoA = N-terminal N(alpha)-acetyl-L-seryl-[histone H2A] + CoA + H(+)</text>
        <dbReference type="Rhea" id="RHEA:50600"/>
        <dbReference type="Rhea" id="RHEA-COMP:12742"/>
        <dbReference type="Rhea" id="RHEA-COMP:12744"/>
        <dbReference type="ChEBI" id="CHEBI:15378"/>
        <dbReference type="ChEBI" id="CHEBI:57287"/>
        <dbReference type="ChEBI" id="CHEBI:57288"/>
        <dbReference type="ChEBI" id="CHEBI:64738"/>
        <dbReference type="ChEBI" id="CHEBI:83690"/>
        <dbReference type="EC" id="2.3.1.257"/>
    </reaction>
</comment>
<dbReference type="GO" id="GO:0005737">
    <property type="term" value="C:cytoplasm"/>
    <property type="evidence" value="ECO:0007669"/>
    <property type="project" value="UniProtKB-SubCell"/>
</dbReference>
<comment type="caution">
    <text evidence="13">The sequence shown here is derived from an EMBL/GenBank/DDBJ whole genome shotgun (WGS) entry which is preliminary data.</text>
</comment>
<reference evidence="13 14" key="1">
    <citation type="journal article" date="2019" name="Sci. Rep.">
        <title>Comparative genomics of chytrid fungi reveal insights into the obligate biotrophic and pathogenic lifestyle of Synchytrium endobioticum.</title>
        <authorList>
            <person name="van de Vossenberg B.T.L.H."/>
            <person name="Warris S."/>
            <person name="Nguyen H.D.T."/>
            <person name="van Gent-Pelzer M.P.E."/>
            <person name="Joly D.L."/>
            <person name="van de Geest H.C."/>
            <person name="Bonants P.J.M."/>
            <person name="Smith D.S."/>
            <person name="Levesque C.A."/>
            <person name="van der Lee T.A.J."/>
        </authorList>
    </citation>
    <scope>NUCLEOTIDE SEQUENCE [LARGE SCALE GENOMIC DNA]</scope>
    <source>
        <strain evidence="13 14">CBS 675.73</strain>
    </source>
</reference>
<dbReference type="GO" id="GO:0043998">
    <property type="term" value="F:histone H2A acetyltransferase activity"/>
    <property type="evidence" value="ECO:0007669"/>
    <property type="project" value="InterPro"/>
</dbReference>
<feature type="domain" description="N-acetyltransferase" evidence="12">
    <location>
        <begin position="77"/>
        <end position="234"/>
    </location>
</feature>
<comment type="catalytic activity">
    <reaction evidence="11">
        <text>N-terminal L-seryl-[histone H4] + acetyl-CoA = N-terminal N(alpha)-acetyl-L-seryl-[histone H4] + CoA + H(+)</text>
        <dbReference type="Rhea" id="RHEA:50596"/>
        <dbReference type="Rhea" id="RHEA-COMP:12740"/>
        <dbReference type="Rhea" id="RHEA-COMP:12743"/>
        <dbReference type="ChEBI" id="CHEBI:15378"/>
        <dbReference type="ChEBI" id="CHEBI:57287"/>
        <dbReference type="ChEBI" id="CHEBI:57288"/>
        <dbReference type="ChEBI" id="CHEBI:64738"/>
        <dbReference type="ChEBI" id="CHEBI:83690"/>
        <dbReference type="EC" id="2.3.1.257"/>
    </reaction>
</comment>
<evidence type="ECO:0000256" key="1">
    <source>
        <dbReference type="ARBA" id="ARBA00004123"/>
    </source>
</evidence>
<gene>
    <name evidence="13" type="ORF">CcCBS67573_g09329</name>
</gene>
<dbReference type="SUPFAM" id="SSF55729">
    <property type="entry name" value="Acyl-CoA N-acyltransferases (Nat)"/>
    <property type="match status" value="1"/>
</dbReference>
<keyword evidence="14" id="KW-1185">Reference proteome</keyword>
<dbReference type="Gene3D" id="3.40.630.30">
    <property type="match status" value="1"/>
</dbReference>
<evidence type="ECO:0000313" key="14">
    <source>
        <dbReference type="Proteomes" id="UP000320333"/>
    </source>
</evidence>
<dbReference type="GO" id="GO:0010485">
    <property type="term" value="F:histone H4 acetyltransferase activity"/>
    <property type="evidence" value="ECO:0007669"/>
    <property type="project" value="InterPro"/>
</dbReference>
<evidence type="ECO:0000256" key="5">
    <source>
        <dbReference type="ARBA" id="ARBA00015043"/>
    </source>
</evidence>
<keyword evidence="8" id="KW-0539">Nucleus</keyword>
<sequence length="234" mass="26122">MSTIDVELVRSANATPIEVTVALMNTSAAKKSAGLLLVLFPFTHLPGPLLQFAFGLVKSNLMHLYLDAQDTGWSARSKMEEMSDKDGRYLIAFKREGLSEEQASKVISHTDYTPLDSDTPVGYLYYIICMQDSYDDCDGGMGGDGKAPVIYCMELQMTPDARNLGLGTAMMQMMEDVGRGFKLRRGMLTAFKKNEGALRFYKRLGYHPDLTSPSQCMSERRAGRYSYEIMRKGL</sequence>
<comment type="similarity">
    <text evidence="3">Belongs to the acetyltransferase family. NAA40 subfamily.</text>
</comment>